<dbReference type="SUPFAM" id="SSF51045">
    <property type="entry name" value="WW domain"/>
    <property type="match status" value="1"/>
</dbReference>
<dbReference type="InterPro" id="IPR036020">
    <property type="entry name" value="WW_dom_sf"/>
</dbReference>
<dbReference type="Pfam" id="PF07699">
    <property type="entry name" value="Ephrin_rec_like"/>
    <property type="match status" value="1"/>
</dbReference>
<feature type="signal peptide" evidence="2">
    <location>
        <begin position="1"/>
        <end position="17"/>
    </location>
</feature>
<protein>
    <recommendedName>
        <fullName evidence="3">WW domain-containing protein</fullName>
    </recommendedName>
</protein>
<keyword evidence="2" id="KW-0732">Signal</keyword>
<sequence>MKLNLALAFSILGLGNGQKMANSYGHHLHPDFAEYRRLQDCSGEGTTWGPTIGPPPEGCGSGGDSGGGAPSGPGGGGGGAGMGGSSSSSACAITSGTCATDGSTNAGADVSNLSYASSTGKFSGSIITNQCNDHERLNEGGGSPPGNNAVSCIEQTVPVSTTTPQAIPTLGMAALTLSGGVNIYSAFEAGFNDCEVGGMPCACDGASCAAGMDVGACEAHLHYSCTSDVATAMFMDTCGGHADPYHIHTDPVCNYSADSATGHSTIVGVSLDGYGIYGKFETSNQRPCDLDVCHGHVGVVPASTEFVNIASSSVYHYHVSDASKYPYTWTLGCYGDPETPVDLATCNSLYDGCGTSGETETIFTAEYPSGLDVKLWCPCFEVEVPEGCSGDAGDAGDGGDEVDGGELEESDSLDSELFFSAIVENGNTKGIQIFNPSASPIDVTQYTLYIGNTASAVDDFYTSAKYNKAVPLCAKMDSSSCVTTDLPPGKPMVVALKRSGENTALRNMISSSKVLGFEDGSMSSMTGKRWVVLAKNNEIIDVIGDITVGGTNPYTGTGADGLEVSTEDMSLMRTADAVPIAGRASWEPSQWVKVEESIGMSEDLPYFMYHFSDLFECANDSDCQSCGLGSSVEGDYNCLLTHRGGIQTVCEDKKCKVKDSCYRNPCDSTDETCFPYSNGGHSCSVGHLGTHPCFYENCNLEILSSFVSDFYPDKSAACTKLGEAETCAREFCSTVTVPGPDSVVINVADHISSQINQKKECFCNNNCVPECFDSCLSDANGVFVMPSEQPSGSARDKCMDIGDFDSCADGLSTCRKDNGGILRSLKVALSECYCNGFCERPDETTCGVGEFLSSPLKTCATCDAGWYLHNLAGKNKESSCVPCAAGTYQNLPGQSACIPCNAGTFSSEPDEESGITTCQPCPDGQTSPPGATSCSVSDGGGSGGDDGTKTACPAGQYISEGSTGTGPSSCILCPANTYSTDIDSPACSACPDGETSPPGATSCTVRDDGGSGGDDGSGGDEGTKTPCPAGQFRSEGSTGTCNLCPANTYSTDIDSTACSDCPDGETSPPGATSCTGSSGDGGSGGDDGTKTPCPAGQYRSEGSTGTGPSSCNLCPANTYSTDIDSTACSDCPDGETSPPGATSCTVSDDDGSEDNDGSSGVDSSGFCKNSADWSPEHTFSSDDGNQMTCGAYAAMLSLISQLPSDDDDNIDMSELSDMSAGWDCTGKSSTLAMIVMNVGEMGCCGSGPSACDDILTEQFSGFCENSADWDPHAIASSIGNGTDMSCGQYAMYVTSDMCEADCQEEDGEGGDCNHCLTGEDMSAGWDCSKKPNKVAIMFSTTFGNTQCCEGGNHACHARIESMDYAGLCKNSKDFLPDYVVENDGFRMTCQEGAAFLTSPGEVLEGEDVGEGWDCTGKSEEVVDAVKEFGEHGCCGNGKPACGANVDPEKNKKTTAPTPAPTPQREKIIVVKAEIALSLSKEKWKESGEKSFKKSVAASLGVDAKNVVVLSVREVFVRRMLRILTEGTPKLEIDFQVDVTKVVKSNEEEKPTMTEEAITKEVVAEVSAVIEDAKLVEDLKKDTGVETLTIQVTEQPTDEVIDPKIQAMEEADVHDQHSAKDSWKHFVICDPDDVEACVPFYASVSLLSLALCCCCISCAVKCFGRSERRERAAKKHKKIAKKRSTKKDFELPSGFGGLRESEFSADDDMFTGVNPMANSAGKQQDAHSGQTLKKGWHKELTDDGNTYYVNEVTGESSWTLPA</sequence>
<dbReference type="SMART" id="SM00456">
    <property type="entry name" value="WW"/>
    <property type="match status" value="1"/>
</dbReference>
<dbReference type="PROSITE" id="PS01159">
    <property type="entry name" value="WW_DOMAIN_1"/>
    <property type="match status" value="1"/>
</dbReference>
<evidence type="ECO:0000259" key="3">
    <source>
        <dbReference type="PROSITE" id="PS50020"/>
    </source>
</evidence>
<feature type="compositionally biased region" description="Gly residues" evidence="1">
    <location>
        <begin position="59"/>
        <end position="83"/>
    </location>
</feature>
<feature type="region of interest" description="Disordered" evidence="1">
    <location>
        <begin position="989"/>
        <end position="1037"/>
    </location>
</feature>
<dbReference type="SUPFAM" id="SSF57586">
    <property type="entry name" value="TNF receptor-like"/>
    <property type="match status" value="1"/>
</dbReference>
<dbReference type="Proteomes" id="UP001165065">
    <property type="component" value="Unassembled WGS sequence"/>
</dbReference>
<feature type="region of interest" description="Disordered" evidence="1">
    <location>
        <begin position="1068"/>
        <end position="1108"/>
    </location>
</feature>
<dbReference type="InterPro" id="IPR001202">
    <property type="entry name" value="WW_dom"/>
</dbReference>
<dbReference type="PROSITE" id="PS50020">
    <property type="entry name" value="WW_DOMAIN_2"/>
    <property type="match status" value="1"/>
</dbReference>
<dbReference type="CDD" id="cd00201">
    <property type="entry name" value="WW"/>
    <property type="match status" value="1"/>
</dbReference>
<dbReference type="Pfam" id="PF00397">
    <property type="entry name" value="WW"/>
    <property type="match status" value="1"/>
</dbReference>
<name>A0A9W7L3M7_9STRA</name>
<feature type="chain" id="PRO_5040877747" description="WW domain-containing protein" evidence="2">
    <location>
        <begin position="18"/>
        <end position="1761"/>
    </location>
</feature>
<keyword evidence="5" id="KW-1185">Reference proteome</keyword>
<evidence type="ECO:0000256" key="1">
    <source>
        <dbReference type="SAM" id="MobiDB-lite"/>
    </source>
</evidence>
<dbReference type="Gene3D" id="2.10.50.10">
    <property type="entry name" value="Tumor Necrosis Factor Receptor, subunit A, domain 2"/>
    <property type="match status" value="4"/>
</dbReference>
<comment type="caution">
    <text evidence="4">The sequence shown here is derived from an EMBL/GenBank/DDBJ whole genome shotgun (WGS) entry which is preliminary data.</text>
</comment>
<organism evidence="4 5">
    <name type="scientific">Triparma columacea</name>
    <dbReference type="NCBI Taxonomy" id="722753"/>
    <lineage>
        <taxon>Eukaryota</taxon>
        <taxon>Sar</taxon>
        <taxon>Stramenopiles</taxon>
        <taxon>Ochrophyta</taxon>
        <taxon>Bolidophyceae</taxon>
        <taxon>Parmales</taxon>
        <taxon>Triparmaceae</taxon>
        <taxon>Triparma</taxon>
    </lineage>
</organism>
<gene>
    <name evidence="4" type="ORF">TrCOL_g4103</name>
</gene>
<dbReference type="Gene3D" id="2.20.70.10">
    <property type="match status" value="1"/>
</dbReference>
<feature type="region of interest" description="Disordered" evidence="1">
    <location>
        <begin position="1129"/>
        <end position="1165"/>
    </location>
</feature>
<feature type="region of interest" description="Disordered" evidence="1">
    <location>
        <begin position="44"/>
        <end position="83"/>
    </location>
</feature>
<dbReference type="OrthoDB" id="197925at2759"/>
<feature type="domain" description="WW" evidence="3">
    <location>
        <begin position="1729"/>
        <end position="1761"/>
    </location>
</feature>
<dbReference type="PANTHER" id="PTHR46967">
    <property type="entry name" value="INSULIN-LIKE GROWTH FACTOR BINDING PROTEIN,N-TERMINAL"/>
    <property type="match status" value="1"/>
</dbReference>
<evidence type="ECO:0000313" key="4">
    <source>
        <dbReference type="EMBL" id="GMI24913.1"/>
    </source>
</evidence>
<feature type="compositionally biased region" description="Acidic residues" evidence="1">
    <location>
        <begin position="1147"/>
        <end position="1156"/>
    </location>
</feature>
<accession>A0A9W7L3M7</accession>
<dbReference type="InterPro" id="IPR009030">
    <property type="entry name" value="Growth_fac_rcpt_cys_sf"/>
</dbReference>
<dbReference type="InterPro" id="IPR011641">
    <property type="entry name" value="Tyr-kin_ephrin_A/B_rcpt-like"/>
</dbReference>
<dbReference type="EMBL" id="BRYA01000597">
    <property type="protein sequence ID" value="GMI24913.1"/>
    <property type="molecule type" value="Genomic_DNA"/>
</dbReference>
<dbReference type="SUPFAM" id="SSF57184">
    <property type="entry name" value="Growth factor receptor domain"/>
    <property type="match status" value="1"/>
</dbReference>
<dbReference type="SMART" id="SM01411">
    <property type="entry name" value="Ephrin_rec_like"/>
    <property type="match status" value="4"/>
</dbReference>
<reference evidence="5" key="1">
    <citation type="journal article" date="2023" name="Commun. Biol.">
        <title>Genome analysis of Parmales, the sister group of diatoms, reveals the evolutionary specialization of diatoms from phago-mixotrophs to photoautotrophs.</title>
        <authorList>
            <person name="Ban H."/>
            <person name="Sato S."/>
            <person name="Yoshikawa S."/>
            <person name="Yamada K."/>
            <person name="Nakamura Y."/>
            <person name="Ichinomiya M."/>
            <person name="Sato N."/>
            <person name="Blanc-Mathieu R."/>
            <person name="Endo H."/>
            <person name="Kuwata A."/>
            <person name="Ogata H."/>
        </authorList>
    </citation>
    <scope>NUCLEOTIDE SEQUENCE [LARGE SCALE GENOMIC DNA]</scope>
</reference>
<evidence type="ECO:0000256" key="2">
    <source>
        <dbReference type="SAM" id="SignalP"/>
    </source>
</evidence>
<dbReference type="PANTHER" id="PTHR46967:SF2">
    <property type="entry name" value="SUSHI, VON WILLEBRAND FACTOR TYPE A, EGF AND PENTRAXIN DOMAIN-CONTAINING PROTEIN 1-LIKE"/>
    <property type="match status" value="1"/>
</dbReference>
<evidence type="ECO:0000313" key="5">
    <source>
        <dbReference type="Proteomes" id="UP001165065"/>
    </source>
</evidence>
<proteinExistence type="predicted"/>
<feature type="compositionally biased region" description="Gly residues" evidence="1">
    <location>
        <begin position="1010"/>
        <end position="1020"/>
    </location>
</feature>